<evidence type="ECO:0000313" key="2">
    <source>
        <dbReference type="EMBL" id="GMM38730.1"/>
    </source>
</evidence>
<organism evidence="1 3">
    <name type="scientific">Saccharomycopsis crataegensis</name>
    <dbReference type="NCBI Taxonomy" id="43959"/>
    <lineage>
        <taxon>Eukaryota</taxon>
        <taxon>Fungi</taxon>
        <taxon>Dikarya</taxon>
        <taxon>Ascomycota</taxon>
        <taxon>Saccharomycotina</taxon>
        <taxon>Saccharomycetes</taxon>
        <taxon>Saccharomycopsidaceae</taxon>
        <taxon>Saccharomycopsis</taxon>
    </lineage>
</organism>
<sequence length="122" mass="13979">MKFDTFAERFGIKYTILVEGIDEVLVKILGMNYFIEGLDDDLTEKEITEYLNYEVSSFKNEIKIYDAIEKFNILNPHLTINVPRILGSGKMILSSNGNFLFGGYYLAMENLGEIKPTTSDQF</sequence>
<name>A0AAV5QVK7_9ASCO</name>
<accession>A0AAV5QVK7</accession>
<reference evidence="1 3" key="1">
    <citation type="journal article" date="2023" name="Elife">
        <title>Identification of key yeast species and microbe-microbe interactions impacting larval growth of Drosophila in the wild.</title>
        <authorList>
            <person name="Mure A."/>
            <person name="Sugiura Y."/>
            <person name="Maeda R."/>
            <person name="Honda K."/>
            <person name="Sakurai N."/>
            <person name="Takahashi Y."/>
            <person name="Watada M."/>
            <person name="Katoh T."/>
            <person name="Gotoh A."/>
            <person name="Gotoh Y."/>
            <person name="Taniguchi I."/>
            <person name="Nakamura K."/>
            <person name="Hayashi T."/>
            <person name="Katayama T."/>
            <person name="Uemura T."/>
            <person name="Hattori Y."/>
        </authorList>
    </citation>
    <scope>NUCLEOTIDE SEQUENCE [LARGE SCALE GENOMIC DNA]</scope>
    <source>
        <strain evidence="1 3">SC-9</strain>
    </source>
</reference>
<gene>
    <name evidence="1" type="ORF">DASC09_060630</name>
    <name evidence="2" type="ORF">DASC09_060690</name>
</gene>
<comment type="caution">
    <text evidence="1">The sequence shown here is derived from an EMBL/GenBank/DDBJ whole genome shotgun (WGS) entry which is preliminary data.</text>
</comment>
<keyword evidence="3" id="KW-1185">Reference proteome</keyword>
<dbReference type="RefSeq" id="XP_064855719.1">
    <property type="nucleotide sequence ID" value="XM_064999647.1"/>
</dbReference>
<dbReference type="EMBL" id="BTFZ01000020">
    <property type="protein sequence ID" value="GMM38730.1"/>
    <property type="molecule type" value="Genomic_DNA"/>
</dbReference>
<dbReference type="Proteomes" id="UP001360560">
    <property type="component" value="Unassembled WGS sequence"/>
</dbReference>
<dbReference type="GeneID" id="90076712"/>
<dbReference type="EMBL" id="BTFZ01000020">
    <property type="protein sequence ID" value="GMM38724.1"/>
    <property type="molecule type" value="Genomic_DNA"/>
</dbReference>
<protein>
    <submittedName>
        <fullName evidence="1">Uncharacterized protein</fullName>
    </submittedName>
</protein>
<proteinExistence type="predicted"/>
<dbReference type="AlphaFoldDB" id="A0AAV5QVK7"/>
<evidence type="ECO:0000313" key="3">
    <source>
        <dbReference type="Proteomes" id="UP001360560"/>
    </source>
</evidence>
<reference evidence="1" key="2">
    <citation type="submission" date="2023-06" db="EMBL/GenBank/DDBJ databases">
        <authorList>
            <person name="Mure A."/>
            <person name="Hattori Y."/>
        </authorList>
    </citation>
    <scope>NUCLEOTIDE SEQUENCE</scope>
    <source>
        <strain evidence="1">SC-9</strain>
    </source>
</reference>
<evidence type="ECO:0000313" key="1">
    <source>
        <dbReference type="EMBL" id="GMM38724.1"/>
    </source>
</evidence>